<dbReference type="AlphaFoldDB" id="C4Z0J6"/>
<dbReference type="EMBL" id="CP001104">
    <property type="protein sequence ID" value="ACR72109.1"/>
    <property type="molecule type" value="Genomic_DNA"/>
</dbReference>
<proteinExistence type="predicted"/>
<gene>
    <name evidence="1" type="ordered locus">EUBELI_01109</name>
</gene>
<sequence>MGCGKKYVSETKNMALPMTELRLGEANSKVEEILGKPDEDLSSEYGNHLYYIYNNFKWKGKKGTLTVTSYKKNIRNQTVNTVCWKYTGNDRKKLFKTLTDQAGEVYEAISVDSDMAEYKTDYGKCWITCIDGDGYLEVSCYAKKD</sequence>
<organism evidence="1 2">
    <name type="scientific">Lachnospira eligens (strain ATCC 27750 / DSM 3376 / VPI C15-48 / C15-B4)</name>
    <name type="common">Eubacterium eligens</name>
    <dbReference type="NCBI Taxonomy" id="515620"/>
    <lineage>
        <taxon>Bacteria</taxon>
        <taxon>Bacillati</taxon>
        <taxon>Bacillota</taxon>
        <taxon>Clostridia</taxon>
        <taxon>Lachnospirales</taxon>
        <taxon>Lachnospiraceae</taxon>
        <taxon>Lachnospira</taxon>
    </lineage>
</organism>
<keyword evidence="2" id="KW-1185">Reference proteome</keyword>
<accession>C4Z0J6</accession>
<evidence type="ECO:0000313" key="1">
    <source>
        <dbReference type="EMBL" id="ACR72109.1"/>
    </source>
</evidence>
<dbReference type="Proteomes" id="UP000001476">
    <property type="component" value="Chromosome"/>
</dbReference>
<evidence type="ECO:0000313" key="2">
    <source>
        <dbReference type="Proteomes" id="UP000001476"/>
    </source>
</evidence>
<protein>
    <submittedName>
        <fullName evidence="1">Uncharacterized protein</fullName>
    </submittedName>
</protein>
<name>C4Z0J6_LACE2</name>
<reference evidence="1 2" key="1">
    <citation type="journal article" date="2009" name="Proc. Natl. Acad. Sci. U.S.A.">
        <title>Characterizing a model human gut microbiota composed of members of its two dominant bacterial phyla.</title>
        <authorList>
            <person name="Mahowald M.A."/>
            <person name="Rey F.E."/>
            <person name="Seedorf H."/>
            <person name="Turnbaugh P.J."/>
            <person name="Fulton R.S."/>
            <person name="Wollam A."/>
            <person name="Shah N."/>
            <person name="Wang C."/>
            <person name="Magrini V."/>
            <person name="Wilson R.K."/>
            <person name="Cantarel B.L."/>
            <person name="Coutinho P.M."/>
            <person name="Henrissat B."/>
            <person name="Crock L.W."/>
            <person name="Russell A."/>
            <person name="Verberkmoes N.C."/>
            <person name="Hettich R.L."/>
            <person name="Gordon J.I."/>
        </authorList>
    </citation>
    <scope>NUCLEOTIDE SEQUENCE [LARGE SCALE GENOMIC DNA]</scope>
    <source>
        <strain evidence="2">ATCC 27750 / DSM 3376 / VPI C15-48 / C15-B4</strain>
    </source>
</reference>
<dbReference type="KEGG" id="eel:EUBELI_01109"/>
<dbReference type="HOGENOM" id="CLU_1783940_0_0_9"/>